<dbReference type="InterPro" id="IPR050620">
    <property type="entry name" value="Thioredoxin_H-type-like"/>
</dbReference>
<dbReference type="OMA" id="AVFAQMN"/>
<proteinExistence type="predicted"/>
<dbReference type="PANTHER" id="PTHR10438:SF242">
    <property type="entry name" value="THIOREDOXIN-LIKE PROTEIN CXXS1"/>
    <property type="match status" value="1"/>
</dbReference>
<evidence type="ECO:0000259" key="1">
    <source>
        <dbReference type="PROSITE" id="PS51352"/>
    </source>
</evidence>
<protein>
    <recommendedName>
        <fullName evidence="1">Thioredoxin domain-containing protein</fullName>
    </recommendedName>
</protein>
<dbReference type="PANTHER" id="PTHR10438">
    <property type="entry name" value="THIOREDOXIN"/>
    <property type="match status" value="1"/>
</dbReference>
<dbReference type="AlphaFoldDB" id="A0AA38LHW3"/>
<dbReference type="Pfam" id="PF00085">
    <property type="entry name" value="Thioredoxin"/>
    <property type="match status" value="1"/>
</dbReference>
<accession>A0AA38LHW3</accession>
<feature type="domain" description="Thioredoxin" evidence="1">
    <location>
        <begin position="1"/>
        <end position="118"/>
    </location>
</feature>
<keyword evidence="3" id="KW-1185">Reference proteome</keyword>
<dbReference type="PROSITE" id="PS51352">
    <property type="entry name" value="THIOREDOXIN_2"/>
    <property type="match status" value="1"/>
</dbReference>
<reference evidence="2 3" key="1">
    <citation type="journal article" date="2021" name="Nat. Plants">
        <title>The Taxus genome provides insights into paclitaxel biosynthesis.</title>
        <authorList>
            <person name="Xiong X."/>
            <person name="Gou J."/>
            <person name="Liao Q."/>
            <person name="Li Y."/>
            <person name="Zhou Q."/>
            <person name="Bi G."/>
            <person name="Li C."/>
            <person name="Du R."/>
            <person name="Wang X."/>
            <person name="Sun T."/>
            <person name="Guo L."/>
            <person name="Liang H."/>
            <person name="Lu P."/>
            <person name="Wu Y."/>
            <person name="Zhang Z."/>
            <person name="Ro D.K."/>
            <person name="Shang Y."/>
            <person name="Huang S."/>
            <person name="Yan J."/>
        </authorList>
    </citation>
    <scope>NUCLEOTIDE SEQUENCE [LARGE SCALE GENOMIC DNA]</scope>
    <source>
        <strain evidence="2">Ta-2019</strain>
    </source>
</reference>
<dbReference type="EMBL" id="JAHRHJ020000003">
    <property type="protein sequence ID" value="KAH9323240.1"/>
    <property type="molecule type" value="Genomic_DNA"/>
</dbReference>
<dbReference type="Proteomes" id="UP000824469">
    <property type="component" value="Unassembled WGS sequence"/>
</dbReference>
<comment type="caution">
    <text evidence="2">The sequence shown here is derived from an EMBL/GenBank/DDBJ whole genome shotgun (WGS) entry which is preliminary data.</text>
</comment>
<dbReference type="Gene3D" id="3.40.30.10">
    <property type="entry name" value="Glutaredoxin"/>
    <property type="match status" value="1"/>
</dbReference>
<organism evidence="2 3">
    <name type="scientific">Taxus chinensis</name>
    <name type="common">Chinese yew</name>
    <name type="synonym">Taxus wallichiana var. chinensis</name>
    <dbReference type="NCBI Taxonomy" id="29808"/>
    <lineage>
        <taxon>Eukaryota</taxon>
        <taxon>Viridiplantae</taxon>
        <taxon>Streptophyta</taxon>
        <taxon>Embryophyta</taxon>
        <taxon>Tracheophyta</taxon>
        <taxon>Spermatophyta</taxon>
        <taxon>Pinopsida</taxon>
        <taxon>Pinidae</taxon>
        <taxon>Conifers II</taxon>
        <taxon>Cupressales</taxon>
        <taxon>Taxaceae</taxon>
        <taxon>Taxus</taxon>
    </lineage>
</organism>
<dbReference type="InterPro" id="IPR013766">
    <property type="entry name" value="Thioredoxin_domain"/>
</dbReference>
<name>A0AA38LHW3_TAXCH</name>
<evidence type="ECO:0000313" key="2">
    <source>
        <dbReference type="EMBL" id="KAH9323240.1"/>
    </source>
</evidence>
<dbReference type="SUPFAM" id="SSF52833">
    <property type="entry name" value="Thioredoxin-like"/>
    <property type="match status" value="1"/>
</dbReference>
<sequence>MENQQVTGSRVLAVDSVKTWDSILAQAQIQACPVLVHFTAAWCAPSTFIAGFFEQLAIKYPGILFLSVDVDELKSIAEKLDVKAMPTFLFLKDENQVVDKMVGANTEELLKRVAVFSQTACPSSPT</sequence>
<gene>
    <name evidence="2" type="ORF">KI387_017879</name>
</gene>
<dbReference type="InterPro" id="IPR036249">
    <property type="entry name" value="Thioredoxin-like_sf"/>
</dbReference>
<evidence type="ECO:0000313" key="3">
    <source>
        <dbReference type="Proteomes" id="UP000824469"/>
    </source>
</evidence>
<dbReference type="CDD" id="cd02947">
    <property type="entry name" value="TRX_family"/>
    <property type="match status" value="1"/>
</dbReference>